<reference evidence="9" key="2">
    <citation type="journal article" date="2021" name="Front. Microbiol.">
        <title>Comprehensive Comparative Genomics and Phenotyping of Methylobacterium Species.</title>
        <authorList>
            <person name="Alessa O."/>
            <person name="Ogura Y."/>
            <person name="Fujitani Y."/>
            <person name="Takami H."/>
            <person name="Hayashi T."/>
            <person name="Sahin N."/>
            <person name="Tani A."/>
        </authorList>
    </citation>
    <scope>NUCLEOTIDE SEQUENCE</scope>
    <source>
        <strain evidence="9">DSM 22415</strain>
    </source>
</reference>
<dbReference type="InterPro" id="IPR050153">
    <property type="entry name" value="Metal_Ion_Import_ABC"/>
</dbReference>
<name>A0A564FUM0_9HYPH</name>
<dbReference type="SUPFAM" id="SSF52540">
    <property type="entry name" value="P-loop containing nucleoside triphosphate hydrolases"/>
    <property type="match status" value="1"/>
</dbReference>
<dbReference type="PROSITE" id="PS50893">
    <property type="entry name" value="ABC_TRANSPORTER_2"/>
    <property type="match status" value="1"/>
</dbReference>
<dbReference type="PANTHER" id="PTHR42734:SF5">
    <property type="entry name" value="IRON TRANSPORT SYSTEM ATP-BINDING PROTEIN HI_0361-RELATED"/>
    <property type="match status" value="1"/>
</dbReference>
<dbReference type="Gene3D" id="3.40.50.300">
    <property type="entry name" value="P-loop containing nucleotide triphosphate hydrolases"/>
    <property type="match status" value="1"/>
</dbReference>
<dbReference type="Proteomes" id="UP000401717">
    <property type="component" value="Unassembled WGS sequence"/>
</dbReference>
<dbReference type="InterPro" id="IPR003439">
    <property type="entry name" value="ABC_transporter-like_ATP-bd"/>
</dbReference>
<evidence type="ECO:0000256" key="1">
    <source>
        <dbReference type="ARBA" id="ARBA00005417"/>
    </source>
</evidence>
<dbReference type="EMBL" id="BPQI01000051">
    <property type="protein sequence ID" value="GJD56209.1"/>
    <property type="molecule type" value="Genomic_DNA"/>
</dbReference>
<gene>
    <name evidence="10" type="primary">fepC_1</name>
    <name evidence="9" type="synonym">btuD_4</name>
    <name evidence="9" type="ORF">IFDJLNFL_2104</name>
    <name evidence="10" type="ORF">MTDSW087_01467</name>
</gene>
<feature type="compositionally biased region" description="Basic and acidic residues" evidence="7">
    <location>
        <begin position="272"/>
        <end position="282"/>
    </location>
</feature>
<reference evidence="10 11" key="1">
    <citation type="submission" date="2019-06" db="EMBL/GenBank/DDBJ databases">
        <authorList>
            <person name="Rodrigo-Torres L."/>
            <person name="Arahal R. D."/>
            <person name="Lucena T."/>
        </authorList>
    </citation>
    <scope>NUCLEOTIDE SEQUENCE [LARGE SCALE GENOMIC DNA]</scope>
    <source>
        <strain evidence="10 11">SW08-7</strain>
    </source>
</reference>
<keyword evidence="5" id="KW-0864">Zinc transport</keyword>
<dbReference type="GO" id="GO:0005524">
    <property type="term" value="F:ATP binding"/>
    <property type="evidence" value="ECO:0007669"/>
    <property type="project" value="UniProtKB-KW"/>
</dbReference>
<dbReference type="AlphaFoldDB" id="A0A564FUM0"/>
<dbReference type="InterPro" id="IPR003593">
    <property type="entry name" value="AAA+_ATPase"/>
</dbReference>
<reference evidence="9" key="3">
    <citation type="submission" date="2021-08" db="EMBL/GenBank/DDBJ databases">
        <authorList>
            <person name="Tani A."/>
            <person name="Ola A."/>
            <person name="Ogura Y."/>
            <person name="Katsura K."/>
            <person name="Hayashi T."/>
        </authorList>
    </citation>
    <scope>NUCLEOTIDE SEQUENCE</scope>
    <source>
        <strain evidence="9">DSM 22415</strain>
    </source>
</reference>
<evidence type="ECO:0000256" key="6">
    <source>
        <dbReference type="ARBA" id="ARBA00023065"/>
    </source>
</evidence>
<organism evidence="10 11">
    <name type="scientific">Methylobacterium dankookense</name>
    <dbReference type="NCBI Taxonomy" id="560405"/>
    <lineage>
        <taxon>Bacteria</taxon>
        <taxon>Pseudomonadati</taxon>
        <taxon>Pseudomonadota</taxon>
        <taxon>Alphaproteobacteria</taxon>
        <taxon>Hyphomicrobiales</taxon>
        <taxon>Methylobacteriaceae</taxon>
        <taxon>Methylobacterium</taxon>
    </lineage>
</organism>
<evidence type="ECO:0000256" key="2">
    <source>
        <dbReference type="ARBA" id="ARBA00022448"/>
    </source>
</evidence>
<dbReference type="PANTHER" id="PTHR42734">
    <property type="entry name" value="METAL TRANSPORT SYSTEM ATP-BINDING PROTEIN TM_0124-RELATED"/>
    <property type="match status" value="1"/>
</dbReference>
<dbReference type="Proteomes" id="UP001055303">
    <property type="component" value="Unassembled WGS sequence"/>
</dbReference>
<accession>A0A564FUM0</accession>
<keyword evidence="5" id="KW-0862">Zinc</keyword>
<comment type="similarity">
    <text evidence="1">Belongs to the ABC transporter superfamily.</text>
</comment>
<evidence type="ECO:0000313" key="9">
    <source>
        <dbReference type="EMBL" id="GJD56209.1"/>
    </source>
</evidence>
<evidence type="ECO:0000313" key="11">
    <source>
        <dbReference type="Proteomes" id="UP000401717"/>
    </source>
</evidence>
<dbReference type="GO" id="GO:0016887">
    <property type="term" value="F:ATP hydrolysis activity"/>
    <property type="evidence" value="ECO:0007669"/>
    <property type="project" value="InterPro"/>
</dbReference>
<dbReference type="EMBL" id="CABFVH010000006">
    <property type="protein sequence ID" value="VUF11783.1"/>
    <property type="molecule type" value="Genomic_DNA"/>
</dbReference>
<feature type="domain" description="ABC transporter" evidence="8">
    <location>
        <begin position="11"/>
        <end position="237"/>
    </location>
</feature>
<dbReference type="InterPro" id="IPR027417">
    <property type="entry name" value="P-loop_NTPase"/>
</dbReference>
<keyword evidence="4 10" id="KW-0067">ATP-binding</keyword>
<dbReference type="Pfam" id="PF00005">
    <property type="entry name" value="ABC_tran"/>
    <property type="match status" value="1"/>
</dbReference>
<dbReference type="CDD" id="cd03235">
    <property type="entry name" value="ABC_Metallic_Cations"/>
    <property type="match status" value="1"/>
</dbReference>
<dbReference type="RefSeq" id="WP_238178939.1">
    <property type="nucleotide sequence ID" value="NZ_BPQI01000051.1"/>
</dbReference>
<evidence type="ECO:0000313" key="12">
    <source>
        <dbReference type="Proteomes" id="UP001055303"/>
    </source>
</evidence>
<dbReference type="SMART" id="SM00382">
    <property type="entry name" value="AAA"/>
    <property type="match status" value="1"/>
</dbReference>
<dbReference type="GO" id="GO:0006829">
    <property type="term" value="P:zinc ion transport"/>
    <property type="evidence" value="ECO:0007669"/>
    <property type="project" value="UniProtKB-KW"/>
</dbReference>
<proteinExistence type="inferred from homology"/>
<evidence type="ECO:0000256" key="5">
    <source>
        <dbReference type="ARBA" id="ARBA00022906"/>
    </source>
</evidence>
<evidence type="ECO:0000313" key="10">
    <source>
        <dbReference type="EMBL" id="VUF11783.1"/>
    </source>
</evidence>
<dbReference type="InterPro" id="IPR017871">
    <property type="entry name" value="ABC_transporter-like_CS"/>
</dbReference>
<keyword evidence="2" id="KW-0813">Transport</keyword>
<feature type="region of interest" description="Disordered" evidence="7">
    <location>
        <begin position="249"/>
        <end position="299"/>
    </location>
</feature>
<dbReference type="PROSITE" id="PS00211">
    <property type="entry name" value="ABC_TRANSPORTER_1"/>
    <property type="match status" value="1"/>
</dbReference>
<sequence>MSPLQVTPGAVRLAGLTLGYDRHPAVHHLDGTIPPGDLLALVGPNGAGKSTLLKGLVGEIPCLDGQILRGVPREALAYLPQADEIDRSFPLSVLDLAGMGLWHSSGPWRSLRGERARILDALRAVGLSGFEERQIGTLSGGQFQRALFARLILQDAAVILLDEPFTGIDARTVEDLLGLIGHWHRQGRTVVAALHDLAQVRAHFPSTLLIAREPVAWGPTAAVLTPENLDRAARLSEAWDEDAAVCARDHAHGSAAPDPAHDHAHGSAQDGAAHDHGHDHAHTHGGHRHAHHHRHGDAA</sequence>
<feature type="compositionally biased region" description="Basic residues" evidence="7">
    <location>
        <begin position="283"/>
        <end position="299"/>
    </location>
</feature>
<keyword evidence="6" id="KW-0406">Ion transport</keyword>
<evidence type="ECO:0000256" key="7">
    <source>
        <dbReference type="SAM" id="MobiDB-lite"/>
    </source>
</evidence>
<evidence type="ECO:0000256" key="3">
    <source>
        <dbReference type="ARBA" id="ARBA00022741"/>
    </source>
</evidence>
<keyword evidence="12" id="KW-1185">Reference proteome</keyword>
<evidence type="ECO:0000259" key="8">
    <source>
        <dbReference type="PROSITE" id="PS50893"/>
    </source>
</evidence>
<keyword evidence="3" id="KW-0547">Nucleotide-binding</keyword>
<protein>
    <submittedName>
        <fullName evidence="10">Ferric enterobactin transport ATP-binding protein FepC</fullName>
    </submittedName>
    <submittedName>
        <fullName evidence="9">Vitamin B12 import ATP-binding protein BtuD</fullName>
    </submittedName>
</protein>
<evidence type="ECO:0000256" key="4">
    <source>
        <dbReference type="ARBA" id="ARBA00022840"/>
    </source>
</evidence>